<evidence type="ECO:0000256" key="13">
    <source>
        <dbReference type="SAM" id="Phobius"/>
    </source>
</evidence>
<protein>
    <submittedName>
        <fullName evidence="14">TrkH family potassium uptake protein</fullName>
    </submittedName>
</protein>
<evidence type="ECO:0000256" key="1">
    <source>
        <dbReference type="ARBA" id="ARBA00004429"/>
    </source>
</evidence>
<feature type="transmembrane region" description="Helical" evidence="13">
    <location>
        <begin position="131"/>
        <end position="151"/>
    </location>
</feature>
<evidence type="ECO:0000256" key="10">
    <source>
        <dbReference type="ARBA" id="ARBA00023065"/>
    </source>
</evidence>
<feature type="transmembrane region" description="Helical" evidence="13">
    <location>
        <begin position="333"/>
        <end position="361"/>
    </location>
</feature>
<organism evidence="14 15">
    <name type="scientific">Stomatobaculum longum</name>
    <dbReference type="NCBI Taxonomy" id="796942"/>
    <lineage>
        <taxon>Bacteria</taxon>
        <taxon>Bacillati</taxon>
        <taxon>Bacillota</taxon>
        <taxon>Clostridia</taxon>
        <taxon>Lachnospirales</taxon>
        <taxon>Lachnospiraceae</taxon>
        <taxon>Stomatobaculum</taxon>
    </lineage>
</organism>
<keyword evidence="12" id="KW-0479">Metal-binding</keyword>
<keyword evidence="15" id="KW-1185">Reference proteome</keyword>
<dbReference type="Proteomes" id="UP000018466">
    <property type="component" value="Unassembled WGS sequence"/>
</dbReference>
<keyword evidence="4" id="KW-1003">Cell membrane</keyword>
<feature type="transmembrane region" description="Helical" evidence="13">
    <location>
        <begin position="274"/>
        <end position="295"/>
    </location>
</feature>
<proteinExistence type="inferred from homology"/>
<keyword evidence="3" id="KW-0813">Transport</keyword>
<dbReference type="RefSeq" id="WP_009532588.1">
    <property type="nucleotide sequence ID" value="NZ_JH590862.1"/>
</dbReference>
<dbReference type="GeneID" id="86940530"/>
<feature type="binding site" evidence="12">
    <location>
        <position position="317"/>
    </location>
    <ligand>
        <name>K(+)</name>
        <dbReference type="ChEBI" id="CHEBI:29103"/>
    </ligand>
</feature>
<dbReference type="PANTHER" id="PTHR32024">
    <property type="entry name" value="TRK SYSTEM POTASSIUM UPTAKE PROTEIN TRKG-RELATED"/>
    <property type="match status" value="1"/>
</dbReference>
<dbReference type="InterPro" id="IPR004772">
    <property type="entry name" value="TrkH"/>
</dbReference>
<feature type="transmembrane region" description="Helical" evidence="13">
    <location>
        <begin position="69"/>
        <end position="89"/>
    </location>
</feature>
<comment type="subcellular location">
    <subcellularLocation>
        <location evidence="1">Cell inner membrane</location>
        <topology evidence="1">Multi-pass membrane protein</topology>
    </subcellularLocation>
</comment>
<reference evidence="14 15" key="1">
    <citation type="submission" date="2011-10" db="EMBL/GenBank/DDBJ databases">
        <title>The Genome Sequence of Lachnospiraceae bacterium ACC2.</title>
        <authorList>
            <consortium name="The Broad Institute Genome Sequencing Platform"/>
            <person name="Earl A."/>
            <person name="Ward D."/>
            <person name="Feldgarden M."/>
            <person name="Gevers D."/>
            <person name="Sizova M."/>
            <person name="Hazen A."/>
            <person name="Epstein S."/>
            <person name="Young S.K."/>
            <person name="Zeng Q."/>
            <person name="Gargeya S."/>
            <person name="Fitzgerald M."/>
            <person name="Haas B."/>
            <person name="Abouelleil A."/>
            <person name="Alvarado L."/>
            <person name="Arachchi H.M."/>
            <person name="Berlin A."/>
            <person name="Brown A."/>
            <person name="Chapman S.B."/>
            <person name="Chen Z."/>
            <person name="Dunbar C."/>
            <person name="Freedman E."/>
            <person name="Gearin G."/>
            <person name="Goldberg J."/>
            <person name="Griggs A."/>
            <person name="Gujja S."/>
            <person name="Heiman D."/>
            <person name="Howarth C."/>
            <person name="Larson L."/>
            <person name="Lui A."/>
            <person name="MacDonald P.J.P."/>
            <person name="Montmayeur A."/>
            <person name="Murphy C."/>
            <person name="Neiman D."/>
            <person name="Pearson M."/>
            <person name="Priest M."/>
            <person name="Roberts A."/>
            <person name="Saif S."/>
            <person name="Shea T."/>
            <person name="Shenoy N."/>
            <person name="Sisk P."/>
            <person name="Stolte C."/>
            <person name="Sykes S."/>
            <person name="Wortman J."/>
            <person name="Nusbaum C."/>
            <person name="Birren B."/>
        </authorList>
    </citation>
    <scope>NUCLEOTIDE SEQUENCE [LARGE SCALE GENOMIC DNA]</scope>
    <source>
        <strain evidence="14 15">ACC2</strain>
    </source>
</reference>
<feature type="binding site" evidence="12">
    <location>
        <position position="316"/>
    </location>
    <ligand>
        <name>K(+)</name>
        <dbReference type="ChEBI" id="CHEBI:29103"/>
    </ligand>
</feature>
<gene>
    <name evidence="14" type="ORF">HMPREF9623_00755</name>
</gene>
<dbReference type="PIRSF" id="PIRSF006247">
    <property type="entry name" value="TrkH"/>
    <property type="match status" value="1"/>
</dbReference>
<feature type="binding site" evidence="12">
    <location>
        <position position="433"/>
    </location>
    <ligand>
        <name>K(+)</name>
        <dbReference type="ChEBI" id="CHEBI:29103"/>
    </ligand>
</feature>
<dbReference type="PANTHER" id="PTHR32024:SF2">
    <property type="entry name" value="TRK SYSTEM POTASSIUM UPTAKE PROTEIN TRKG-RELATED"/>
    <property type="match status" value="1"/>
</dbReference>
<keyword evidence="10" id="KW-0406">Ion transport</keyword>
<name>A0AA37DGE8_9FIRM</name>
<feature type="transmembrane region" description="Helical" evidence="13">
    <location>
        <begin position="183"/>
        <end position="201"/>
    </location>
</feature>
<feature type="transmembrane region" description="Helical" evidence="13">
    <location>
        <begin position="391"/>
        <end position="415"/>
    </location>
</feature>
<comment type="caution">
    <text evidence="14">The sequence shown here is derived from an EMBL/GenBank/DDBJ whole genome shotgun (WGS) entry which is preliminary data.</text>
</comment>
<keyword evidence="7 13" id="KW-0812">Transmembrane</keyword>
<evidence type="ECO:0000256" key="5">
    <source>
        <dbReference type="ARBA" id="ARBA00022519"/>
    </source>
</evidence>
<keyword evidence="11 13" id="KW-0472">Membrane</keyword>
<dbReference type="Pfam" id="PF02386">
    <property type="entry name" value="TrkH"/>
    <property type="match status" value="1"/>
</dbReference>
<dbReference type="AlphaFoldDB" id="A0AA37DGE8"/>
<feature type="transmembrane region" description="Helical" evidence="13">
    <location>
        <begin position="12"/>
        <end position="31"/>
    </location>
</feature>
<dbReference type="GO" id="GO:0005886">
    <property type="term" value="C:plasma membrane"/>
    <property type="evidence" value="ECO:0007669"/>
    <property type="project" value="UniProtKB-SubCell"/>
</dbReference>
<evidence type="ECO:0000256" key="11">
    <source>
        <dbReference type="ARBA" id="ARBA00023136"/>
    </source>
</evidence>
<feature type="transmembrane region" description="Helical" evidence="13">
    <location>
        <begin position="236"/>
        <end position="258"/>
    </location>
</feature>
<feature type="transmembrane region" description="Helical" evidence="13">
    <location>
        <begin position="456"/>
        <end position="476"/>
    </location>
</feature>
<feature type="binding site" evidence="12">
    <location>
        <position position="220"/>
    </location>
    <ligand>
        <name>K(+)</name>
        <dbReference type="ChEBI" id="CHEBI:29103"/>
    </ligand>
</feature>
<evidence type="ECO:0000256" key="6">
    <source>
        <dbReference type="ARBA" id="ARBA00022538"/>
    </source>
</evidence>
<keyword evidence="9 13" id="KW-1133">Transmembrane helix</keyword>
<sequence>MNYRLIGKYTGNILLVEGIFLLPAIAVAMAYREPQSARAIAIAALITLLPGILLSCIRVHRSISMSEGFVVCALGWIVLSLFGALPFYISGEIPRYIDCWFETVSGFTTTGSSILTNVEAVSHGLLYWRSFTHWIGGMGVLVFLLAILPLAKGDGGPLQLMKAESPGPSVGKLVPKISTTAKITYIIYFAMTVLMVIILLFEGMPLFDAVMNTFGTAGTGGFAIKNNSIAAYPSQLVHMTIGVFMALFGVNFSVYYLMLTRKWKDVLHNEEFRWYWIIMLGASLLIAINVFRGFYPGDFGQAFRDSFFSVSSVMTTTGYCTADFDKWPEFSRYMLLLVMCIGASAGSTGGGLKVSRVLLLFKHLRLQMCQMIHPRRVRSVRMDKRRVDNSVMFGTTAYLAAYLCILIVSLVLVSLDGKGFETTFSAVICTFNNIGPGLGMVGPTGNFSAFSDFSKFVLSVDMLFGRLEIFPLLFLLSPEVWMTRRLSTPIVSD</sequence>
<dbReference type="GO" id="GO:0015379">
    <property type="term" value="F:potassium:chloride symporter activity"/>
    <property type="evidence" value="ECO:0007669"/>
    <property type="project" value="InterPro"/>
</dbReference>
<evidence type="ECO:0000256" key="3">
    <source>
        <dbReference type="ARBA" id="ARBA00022448"/>
    </source>
</evidence>
<keyword evidence="6" id="KW-0633">Potassium transport</keyword>
<evidence type="ECO:0000313" key="15">
    <source>
        <dbReference type="Proteomes" id="UP000018466"/>
    </source>
</evidence>
<feature type="binding site" evidence="12">
    <location>
        <position position="110"/>
    </location>
    <ligand>
        <name>K(+)</name>
        <dbReference type="ChEBI" id="CHEBI:29103"/>
    </ligand>
</feature>
<evidence type="ECO:0000256" key="8">
    <source>
        <dbReference type="ARBA" id="ARBA00022958"/>
    </source>
</evidence>
<feature type="binding site" evidence="12">
    <location>
        <position position="109"/>
    </location>
    <ligand>
        <name>K(+)</name>
        <dbReference type="ChEBI" id="CHEBI:29103"/>
    </ligand>
</feature>
<dbReference type="InterPro" id="IPR003445">
    <property type="entry name" value="Cat_transpt"/>
</dbReference>
<evidence type="ECO:0000256" key="2">
    <source>
        <dbReference type="ARBA" id="ARBA00009137"/>
    </source>
</evidence>
<dbReference type="GO" id="GO:0046872">
    <property type="term" value="F:metal ion binding"/>
    <property type="evidence" value="ECO:0007669"/>
    <property type="project" value="UniProtKB-KW"/>
</dbReference>
<evidence type="ECO:0000256" key="7">
    <source>
        <dbReference type="ARBA" id="ARBA00022692"/>
    </source>
</evidence>
<evidence type="ECO:0000256" key="9">
    <source>
        <dbReference type="ARBA" id="ARBA00022989"/>
    </source>
</evidence>
<comment type="similarity">
    <text evidence="2">Belongs to the TrkH potassium transport family.</text>
</comment>
<accession>A0AA37DGE8</accession>
<keyword evidence="5" id="KW-0997">Cell inner membrane</keyword>
<evidence type="ECO:0000256" key="12">
    <source>
        <dbReference type="PIRSR" id="PIRSR006247-1"/>
    </source>
</evidence>
<evidence type="ECO:0000313" key="14">
    <source>
        <dbReference type="EMBL" id="EHO17156.1"/>
    </source>
</evidence>
<dbReference type="EMBL" id="AGEL01000006">
    <property type="protein sequence ID" value="EHO17156.1"/>
    <property type="molecule type" value="Genomic_DNA"/>
</dbReference>
<feature type="transmembrane region" description="Helical" evidence="13">
    <location>
        <begin position="37"/>
        <end position="57"/>
    </location>
</feature>
<evidence type="ECO:0000256" key="4">
    <source>
        <dbReference type="ARBA" id="ARBA00022475"/>
    </source>
</evidence>
<keyword evidence="8 12" id="KW-0630">Potassium</keyword>